<evidence type="ECO:0000256" key="2">
    <source>
        <dbReference type="ARBA" id="ARBA00022448"/>
    </source>
</evidence>
<dbReference type="RefSeq" id="XP_006694817.1">
    <property type="nucleotide sequence ID" value="XM_006694754.1"/>
</dbReference>
<dbReference type="GO" id="GO:0035091">
    <property type="term" value="F:phosphatidylinositol binding"/>
    <property type="evidence" value="ECO:0007669"/>
    <property type="project" value="InterPro"/>
</dbReference>
<evidence type="ECO:0000256" key="4">
    <source>
        <dbReference type="SAM" id="MobiDB-lite"/>
    </source>
</evidence>
<dbReference type="eggNOG" id="KOG1087">
    <property type="taxonomic scope" value="Eukaryota"/>
</dbReference>
<dbReference type="InterPro" id="IPR004152">
    <property type="entry name" value="GAT_dom"/>
</dbReference>
<feature type="compositionally biased region" description="Basic and acidic residues" evidence="4">
    <location>
        <begin position="339"/>
        <end position="350"/>
    </location>
</feature>
<dbReference type="Gene3D" id="1.25.40.90">
    <property type="match status" value="1"/>
</dbReference>
<dbReference type="InterPro" id="IPR002014">
    <property type="entry name" value="VHS_dom"/>
</dbReference>
<dbReference type="PANTHER" id="PTHR47789">
    <property type="entry name" value="LAS SEVENTEEN-BINDING PROTEIN 5"/>
    <property type="match status" value="1"/>
</dbReference>
<dbReference type="InterPro" id="IPR044103">
    <property type="entry name" value="GAT_LSB5"/>
</dbReference>
<dbReference type="EMBL" id="GL988043">
    <property type="protein sequence ID" value="EGS19932.1"/>
    <property type="molecule type" value="Genomic_DNA"/>
</dbReference>
<accession>G0S921</accession>
<dbReference type="SUPFAM" id="SSF48464">
    <property type="entry name" value="ENTH/VHS domain"/>
    <property type="match status" value="1"/>
</dbReference>
<feature type="compositionally biased region" description="Acidic residues" evidence="4">
    <location>
        <begin position="421"/>
        <end position="434"/>
    </location>
</feature>
<dbReference type="PROSITE" id="PS50179">
    <property type="entry name" value="VHS"/>
    <property type="match status" value="1"/>
</dbReference>
<dbReference type="STRING" id="759272.G0S921"/>
<dbReference type="SUPFAM" id="SSF89009">
    <property type="entry name" value="GAT-like domain"/>
    <property type="match status" value="1"/>
</dbReference>
<dbReference type="GO" id="GO:0051666">
    <property type="term" value="P:actin cortical patch localization"/>
    <property type="evidence" value="ECO:0007669"/>
    <property type="project" value="TreeGrafter"/>
</dbReference>
<dbReference type="HOGENOM" id="CLU_036827_0_0_1"/>
<dbReference type="InterPro" id="IPR038425">
    <property type="entry name" value="GAT_sf"/>
</dbReference>
<feature type="domain" description="VHS" evidence="5">
    <location>
        <begin position="18"/>
        <end position="147"/>
    </location>
</feature>
<sequence length="449" mass="50350">MFSQKKPYTAVTVTIERLTGETIPIDDLSGLPELVEVINLQPLGPQEASRAIRKKLKYGNLHRQLRALTLLDGLIQNAGPRFQREFADEALLERLRFCGTAALSDPEVRKKCDELFRSWALQYKGVRGMEQVANLYRELPRRKQVVTQEKSKVLKETENPFGEDDEDDSNKAGPSSSTRSPHSRHSSLSNPPITGVIQSFAVDPKEAKKKEKERRKRSKSKPFDLEAEQDKMKAAIAEASIAATNLMNTLQTINREKERISENPVAVQRFEQCKKLRRQILRYIHLVNSEQWLGSLLHANDELVTALMTFEQLDRSIDADSDSDDELAEQAHLYRLATEKAQREREKGKDPASPSSPSSHRPTSPSNITSSMAGLSLNSHSSQSPTRPPPPPRPSAATKPFALMASPPRLPARPVQRAPVSDDEDYVSEDDDENNPFADRNAVLMDGKD</sequence>
<dbReference type="GO" id="GO:0030479">
    <property type="term" value="C:actin cortical patch"/>
    <property type="evidence" value="ECO:0007669"/>
    <property type="project" value="TreeGrafter"/>
</dbReference>
<dbReference type="GO" id="GO:0007015">
    <property type="term" value="P:actin filament organization"/>
    <property type="evidence" value="ECO:0007669"/>
    <property type="project" value="InterPro"/>
</dbReference>
<dbReference type="OMA" id="YGSVHRQ"/>
<feature type="compositionally biased region" description="Basic residues" evidence="4">
    <location>
        <begin position="211"/>
        <end position="220"/>
    </location>
</feature>
<reference evidence="7 8" key="1">
    <citation type="journal article" date="2011" name="Cell">
        <title>Insight into structure and assembly of the nuclear pore complex by utilizing the genome of a eukaryotic thermophile.</title>
        <authorList>
            <person name="Amlacher S."/>
            <person name="Sarges P."/>
            <person name="Flemming D."/>
            <person name="van Noort V."/>
            <person name="Kunze R."/>
            <person name="Devos D.P."/>
            <person name="Arumugam M."/>
            <person name="Bork P."/>
            <person name="Hurt E."/>
        </authorList>
    </citation>
    <scope>NUCLEOTIDE SEQUENCE [LARGE SCALE GENOMIC DNA]</scope>
    <source>
        <strain evidence="8">DSM 1495 / CBS 144.50 / IMI 039719</strain>
    </source>
</reference>
<dbReference type="KEGG" id="cthr:CTHT_0044250"/>
<dbReference type="OrthoDB" id="10068368at2759"/>
<dbReference type="AlphaFoldDB" id="G0S921"/>
<dbReference type="GO" id="GO:0043130">
    <property type="term" value="F:ubiquitin binding"/>
    <property type="evidence" value="ECO:0007669"/>
    <property type="project" value="InterPro"/>
</dbReference>
<dbReference type="Pfam" id="PF00790">
    <property type="entry name" value="VHS"/>
    <property type="match status" value="1"/>
</dbReference>
<feature type="region of interest" description="Disordered" evidence="4">
    <location>
        <begin position="339"/>
        <end position="449"/>
    </location>
</feature>
<dbReference type="CDD" id="cd14232">
    <property type="entry name" value="GAT_LSB5"/>
    <property type="match status" value="1"/>
</dbReference>
<dbReference type="CDD" id="cd16980">
    <property type="entry name" value="VHS_Lsb5"/>
    <property type="match status" value="1"/>
</dbReference>
<dbReference type="Gene3D" id="1.20.58.160">
    <property type="match status" value="1"/>
</dbReference>
<keyword evidence="8" id="KW-1185">Reference proteome</keyword>
<dbReference type="Proteomes" id="UP000008066">
    <property type="component" value="Unassembled WGS sequence"/>
</dbReference>
<dbReference type="PROSITE" id="PS50909">
    <property type="entry name" value="GAT"/>
    <property type="match status" value="1"/>
</dbReference>
<name>G0S921_CHATD</name>
<dbReference type="InterPro" id="IPR008942">
    <property type="entry name" value="ENTH_VHS"/>
</dbReference>
<evidence type="ECO:0008006" key="9">
    <source>
        <dbReference type="Google" id="ProtNLM"/>
    </source>
</evidence>
<evidence type="ECO:0000259" key="5">
    <source>
        <dbReference type="PROSITE" id="PS50179"/>
    </source>
</evidence>
<feature type="compositionally biased region" description="Basic and acidic residues" evidence="4">
    <location>
        <begin position="149"/>
        <end position="158"/>
    </location>
</feature>
<feature type="compositionally biased region" description="Polar residues" evidence="4">
    <location>
        <begin position="367"/>
        <end position="383"/>
    </location>
</feature>
<evidence type="ECO:0000313" key="7">
    <source>
        <dbReference type="EMBL" id="EGS19932.1"/>
    </source>
</evidence>
<evidence type="ECO:0000313" key="8">
    <source>
        <dbReference type="Proteomes" id="UP000008066"/>
    </source>
</evidence>
<dbReference type="GO" id="GO:0015031">
    <property type="term" value="P:protein transport"/>
    <property type="evidence" value="ECO:0007669"/>
    <property type="project" value="UniProtKB-KW"/>
</dbReference>
<feature type="compositionally biased region" description="Low complexity" evidence="4">
    <location>
        <begin position="351"/>
        <end position="366"/>
    </location>
</feature>
<gene>
    <name evidence="7" type="ORF">CTHT_0044250</name>
</gene>
<evidence type="ECO:0000259" key="6">
    <source>
        <dbReference type="PROSITE" id="PS50909"/>
    </source>
</evidence>
<keyword evidence="3" id="KW-0653">Protein transport</keyword>
<evidence type="ECO:0000256" key="3">
    <source>
        <dbReference type="ARBA" id="ARBA00022927"/>
    </source>
</evidence>
<organism evidence="8">
    <name type="scientific">Chaetomium thermophilum (strain DSM 1495 / CBS 144.50 / IMI 039719)</name>
    <name type="common">Thermochaetoides thermophila</name>
    <dbReference type="NCBI Taxonomy" id="759272"/>
    <lineage>
        <taxon>Eukaryota</taxon>
        <taxon>Fungi</taxon>
        <taxon>Dikarya</taxon>
        <taxon>Ascomycota</taxon>
        <taxon>Pezizomycotina</taxon>
        <taxon>Sordariomycetes</taxon>
        <taxon>Sordariomycetidae</taxon>
        <taxon>Sordariales</taxon>
        <taxon>Chaetomiaceae</taxon>
        <taxon>Thermochaetoides</taxon>
    </lineage>
</organism>
<proteinExistence type="predicted"/>
<dbReference type="GO" id="GO:0006897">
    <property type="term" value="P:endocytosis"/>
    <property type="evidence" value="ECO:0007669"/>
    <property type="project" value="InterPro"/>
</dbReference>
<protein>
    <recommendedName>
        <fullName evidence="9">VHS domain-containing protein</fullName>
    </recommendedName>
</protein>
<dbReference type="PANTHER" id="PTHR47789:SF1">
    <property type="entry name" value="LAS SEVENTEEN-BINDING PROTEIN 5"/>
    <property type="match status" value="1"/>
</dbReference>
<dbReference type="SMART" id="SM00288">
    <property type="entry name" value="VHS"/>
    <property type="match status" value="1"/>
</dbReference>
<feature type="compositionally biased region" description="Low complexity" evidence="4">
    <location>
        <begin position="174"/>
        <end position="192"/>
    </location>
</feature>
<dbReference type="InterPro" id="IPR045007">
    <property type="entry name" value="LSB5"/>
</dbReference>
<feature type="domain" description="GAT" evidence="6">
    <location>
        <begin position="227"/>
        <end position="315"/>
    </location>
</feature>
<keyword evidence="2" id="KW-0813">Transport</keyword>
<evidence type="ECO:0000256" key="1">
    <source>
        <dbReference type="ARBA" id="ARBA00011446"/>
    </source>
</evidence>
<feature type="region of interest" description="Disordered" evidence="4">
    <location>
        <begin position="148"/>
        <end position="228"/>
    </location>
</feature>
<dbReference type="GeneID" id="18258463"/>
<comment type="subunit">
    <text evidence="1">Component of the ESCRT-0 complex composed of HSE1 and VPS27.</text>
</comment>
<dbReference type="GO" id="GO:0007034">
    <property type="term" value="P:vacuolar transport"/>
    <property type="evidence" value="ECO:0007669"/>
    <property type="project" value="UniProtKB-ARBA"/>
</dbReference>